<evidence type="ECO:0000259" key="16">
    <source>
        <dbReference type="PROSITE" id="PS50885"/>
    </source>
</evidence>
<dbReference type="SMART" id="SM00387">
    <property type="entry name" value="HATPase_c"/>
    <property type="match status" value="1"/>
</dbReference>
<evidence type="ECO:0000256" key="9">
    <source>
        <dbReference type="ARBA" id="ARBA00022777"/>
    </source>
</evidence>
<keyword evidence="6" id="KW-0808">Transferase</keyword>
<dbReference type="PROSITE" id="PS50109">
    <property type="entry name" value="HIS_KIN"/>
    <property type="match status" value="1"/>
</dbReference>
<keyword evidence="7 14" id="KW-0812">Transmembrane</keyword>
<evidence type="ECO:0000256" key="5">
    <source>
        <dbReference type="ARBA" id="ARBA00022553"/>
    </source>
</evidence>
<dbReference type="SUPFAM" id="SSF47384">
    <property type="entry name" value="Homodimeric domain of signal transducing histidine kinase"/>
    <property type="match status" value="1"/>
</dbReference>
<evidence type="ECO:0000256" key="7">
    <source>
        <dbReference type="ARBA" id="ARBA00022692"/>
    </source>
</evidence>
<dbReference type="InterPro" id="IPR003661">
    <property type="entry name" value="HisK_dim/P_dom"/>
</dbReference>
<evidence type="ECO:0000313" key="18">
    <source>
        <dbReference type="Proteomes" id="UP000287756"/>
    </source>
</evidence>
<dbReference type="InterPro" id="IPR003594">
    <property type="entry name" value="HATPase_dom"/>
</dbReference>
<dbReference type="Pfam" id="PF02518">
    <property type="entry name" value="HATPase_c"/>
    <property type="match status" value="1"/>
</dbReference>
<evidence type="ECO:0000256" key="8">
    <source>
        <dbReference type="ARBA" id="ARBA00022741"/>
    </source>
</evidence>
<dbReference type="Pfam" id="PF00512">
    <property type="entry name" value="HisKA"/>
    <property type="match status" value="1"/>
</dbReference>
<dbReference type="SUPFAM" id="SSF158472">
    <property type="entry name" value="HAMP domain-like"/>
    <property type="match status" value="1"/>
</dbReference>
<feature type="transmembrane region" description="Helical" evidence="14">
    <location>
        <begin position="124"/>
        <end position="142"/>
    </location>
</feature>
<comment type="subcellular location">
    <subcellularLocation>
        <location evidence="2">Cell membrane</location>
        <topology evidence="2">Multi-pass membrane protein</topology>
    </subcellularLocation>
</comment>
<evidence type="ECO:0000256" key="4">
    <source>
        <dbReference type="ARBA" id="ARBA00022475"/>
    </source>
</evidence>
<dbReference type="Gene3D" id="1.10.287.130">
    <property type="match status" value="1"/>
</dbReference>
<sequence length="443" mass="50480">MTIKLRLFLSNALIIIILLIAFQFEELIEKDDLELIISDIEQREILDKSEAIAFAIYKDENILYDIGGFQENALFDIASDQESRHYFTMDNTALYSISSGDYRLYLSYEYGGEENKIKGYNPPFPWDIVIMVLILFVAIWLLNRLVFKSIVIPLDILVDGVREIRDGNLNYRLRYKRKDEFLNVCEDFNEMAGQLQRLIEAKKRDDANRRELIAGISHDLRTPLTSIKAYVEGLEKGVASNPEMKKEYLRTITKKTDDLNHVVNQLFLFSKLDAGDFPLSIETLDIGRLLKVYEQNVTTEYNERGLETTFLNFAENVFVKVDSVQIRNVFTNIIENSLKYGNQENNSLKIECIPRGEEVKITFQDNGPGVPEDKLENLFDAFYRTDGARRNPGQGSGLGLAISNKIIERFGGTISAKSPSNSGLIITIALPIVGGKNETDSYN</sequence>
<dbReference type="EMBL" id="CP026118">
    <property type="protein sequence ID" value="QAS52310.1"/>
    <property type="molecule type" value="Genomic_DNA"/>
</dbReference>
<dbReference type="SMART" id="SM00304">
    <property type="entry name" value="HAMP"/>
    <property type="match status" value="1"/>
</dbReference>
<keyword evidence="5" id="KW-0597">Phosphoprotein</keyword>
<gene>
    <name evidence="17" type="ORF">HLI_08745</name>
</gene>
<accession>A0A410MC89</accession>
<evidence type="ECO:0000256" key="6">
    <source>
        <dbReference type="ARBA" id="ARBA00022679"/>
    </source>
</evidence>
<name>A0A410MC89_9BACI</name>
<dbReference type="Proteomes" id="UP000287756">
    <property type="component" value="Chromosome"/>
</dbReference>
<dbReference type="SUPFAM" id="SSF55874">
    <property type="entry name" value="ATPase domain of HSP90 chaperone/DNA topoisomerase II/histidine kinase"/>
    <property type="match status" value="1"/>
</dbReference>
<dbReference type="RefSeq" id="WP_128524604.1">
    <property type="nucleotide sequence ID" value="NZ_CP026118.1"/>
</dbReference>
<keyword evidence="11 14" id="KW-1133">Transmembrane helix</keyword>
<dbReference type="OrthoDB" id="335833at2"/>
<dbReference type="InterPro" id="IPR036890">
    <property type="entry name" value="HATPase_C_sf"/>
</dbReference>
<dbReference type="KEGG" id="hli:HLI_08745"/>
<dbReference type="FunFam" id="1.10.287.130:FF:000001">
    <property type="entry name" value="Two-component sensor histidine kinase"/>
    <property type="match status" value="1"/>
</dbReference>
<dbReference type="GO" id="GO:0005886">
    <property type="term" value="C:plasma membrane"/>
    <property type="evidence" value="ECO:0007669"/>
    <property type="project" value="UniProtKB-SubCell"/>
</dbReference>
<proteinExistence type="predicted"/>
<dbReference type="Pfam" id="PF00672">
    <property type="entry name" value="HAMP"/>
    <property type="match status" value="1"/>
</dbReference>
<dbReference type="CDD" id="cd00082">
    <property type="entry name" value="HisKA"/>
    <property type="match status" value="1"/>
</dbReference>
<keyword evidence="4" id="KW-1003">Cell membrane</keyword>
<evidence type="ECO:0000256" key="3">
    <source>
        <dbReference type="ARBA" id="ARBA00012438"/>
    </source>
</evidence>
<dbReference type="FunFam" id="3.30.565.10:FF:000006">
    <property type="entry name" value="Sensor histidine kinase WalK"/>
    <property type="match status" value="1"/>
</dbReference>
<organism evidence="17 18">
    <name type="scientific">Halobacillus litoralis</name>
    <dbReference type="NCBI Taxonomy" id="45668"/>
    <lineage>
        <taxon>Bacteria</taxon>
        <taxon>Bacillati</taxon>
        <taxon>Bacillota</taxon>
        <taxon>Bacilli</taxon>
        <taxon>Bacillales</taxon>
        <taxon>Bacillaceae</taxon>
        <taxon>Halobacillus</taxon>
    </lineage>
</organism>
<dbReference type="InterPro" id="IPR003660">
    <property type="entry name" value="HAMP_dom"/>
</dbReference>
<dbReference type="InterPro" id="IPR005467">
    <property type="entry name" value="His_kinase_dom"/>
</dbReference>
<keyword evidence="8" id="KW-0547">Nucleotide-binding</keyword>
<evidence type="ECO:0000256" key="13">
    <source>
        <dbReference type="ARBA" id="ARBA00023136"/>
    </source>
</evidence>
<reference evidence="17 18" key="1">
    <citation type="submission" date="2018-01" db="EMBL/GenBank/DDBJ databases">
        <title>The whole genome sequencing and assembly of Halobacillus litoralis ERB031 strain.</title>
        <authorList>
            <person name="Lee S.-J."/>
            <person name="Park M.-K."/>
            <person name="Kim J.-Y."/>
            <person name="Lee Y.-J."/>
            <person name="Yi H."/>
            <person name="Bahn Y.-S."/>
            <person name="Kim J.F."/>
            <person name="Lee D.-W."/>
        </authorList>
    </citation>
    <scope>NUCLEOTIDE SEQUENCE [LARGE SCALE GENOMIC DNA]</scope>
    <source>
        <strain evidence="17 18">ERB 031</strain>
    </source>
</reference>
<dbReference type="PANTHER" id="PTHR45528">
    <property type="entry name" value="SENSOR HISTIDINE KINASE CPXA"/>
    <property type="match status" value="1"/>
</dbReference>
<evidence type="ECO:0000256" key="12">
    <source>
        <dbReference type="ARBA" id="ARBA00023012"/>
    </source>
</evidence>
<dbReference type="InterPro" id="IPR004358">
    <property type="entry name" value="Sig_transdc_His_kin-like_C"/>
</dbReference>
<keyword evidence="12" id="KW-0902">Two-component regulatory system</keyword>
<feature type="domain" description="Histidine kinase" evidence="15">
    <location>
        <begin position="215"/>
        <end position="434"/>
    </location>
</feature>
<dbReference type="GO" id="GO:0000155">
    <property type="term" value="F:phosphorelay sensor kinase activity"/>
    <property type="evidence" value="ECO:0007669"/>
    <property type="project" value="InterPro"/>
</dbReference>
<keyword evidence="9 17" id="KW-0418">Kinase</keyword>
<dbReference type="Gene3D" id="3.30.565.10">
    <property type="entry name" value="Histidine kinase-like ATPase, C-terminal domain"/>
    <property type="match status" value="1"/>
</dbReference>
<dbReference type="CDD" id="cd06225">
    <property type="entry name" value="HAMP"/>
    <property type="match status" value="1"/>
</dbReference>
<evidence type="ECO:0000256" key="11">
    <source>
        <dbReference type="ARBA" id="ARBA00022989"/>
    </source>
</evidence>
<dbReference type="PANTHER" id="PTHR45528:SF1">
    <property type="entry name" value="SENSOR HISTIDINE KINASE CPXA"/>
    <property type="match status" value="1"/>
</dbReference>
<evidence type="ECO:0000313" key="17">
    <source>
        <dbReference type="EMBL" id="QAS52310.1"/>
    </source>
</evidence>
<dbReference type="EC" id="2.7.13.3" evidence="3"/>
<feature type="transmembrane region" description="Helical" evidence="14">
    <location>
        <begin position="7"/>
        <end position="24"/>
    </location>
</feature>
<dbReference type="PRINTS" id="PR00344">
    <property type="entry name" value="BCTRLSENSOR"/>
</dbReference>
<evidence type="ECO:0000256" key="14">
    <source>
        <dbReference type="SAM" id="Phobius"/>
    </source>
</evidence>
<keyword evidence="13 14" id="KW-0472">Membrane</keyword>
<feature type="domain" description="HAMP" evidence="16">
    <location>
        <begin position="148"/>
        <end position="200"/>
    </location>
</feature>
<dbReference type="GO" id="GO:0005524">
    <property type="term" value="F:ATP binding"/>
    <property type="evidence" value="ECO:0007669"/>
    <property type="project" value="UniProtKB-KW"/>
</dbReference>
<dbReference type="AlphaFoldDB" id="A0A410MC89"/>
<keyword evidence="10" id="KW-0067">ATP-binding</keyword>
<evidence type="ECO:0000256" key="10">
    <source>
        <dbReference type="ARBA" id="ARBA00022840"/>
    </source>
</evidence>
<dbReference type="InterPro" id="IPR050398">
    <property type="entry name" value="HssS/ArlS-like"/>
</dbReference>
<evidence type="ECO:0000259" key="15">
    <source>
        <dbReference type="PROSITE" id="PS50109"/>
    </source>
</evidence>
<evidence type="ECO:0000256" key="2">
    <source>
        <dbReference type="ARBA" id="ARBA00004651"/>
    </source>
</evidence>
<dbReference type="PROSITE" id="PS50885">
    <property type="entry name" value="HAMP"/>
    <property type="match status" value="1"/>
</dbReference>
<evidence type="ECO:0000256" key="1">
    <source>
        <dbReference type="ARBA" id="ARBA00000085"/>
    </source>
</evidence>
<dbReference type="InterPro" id="IPR036097">
    <property type="entry name" value="HisK_dim/P_sf"/>
</dbReference>
<dbReference type="Gene3D" id="6.10.340.10">
    <property type="match status" value="1"/>
</dbReference>
<protein>
    <recommendedName>
        <fullName evidence="3">histidine kinase</fullName>
        <ecNumber evidence="3">2.7.13.3</ecNumber>
    </recommendedName>
</protein>
<dbReference type="SMART" id="SM00388">
    <property type="entry name" value="HisKA"/>
    <property type="match status" value="1"/>
</dbReference>
<comment type="catalytic activity">
    <reaction evidence="1">
        <text>ATP + protein L-histidine = ADP + protein N-phospho-L-histidine.</text>
        <dbReference type="EC" id="2.7.13.3"/>
    </reaction>
</comment>